<name>A0A099J4R1_9MICO</name>
<keyword evidence="3" id="KW-1185">Reference proteome</keyword>
<evidence type="ECO:0000313" key="1">
    <source>
        <dbReference type="EMBL" id="KGJ72443.1"/>
    </source>
</evidence>
<dbReference type="RefSeq" id="WP_035837884.1">
    <property type="nucleotide sequence ID" value="NZ_JACHBQ010000001.1"/>
</dbReference>
<accession>A0A099J4R1</accession>
<gene>
    <name evidence="2" type="ORF">BJ997_001638</name>
    <name evidence="1" type="ORF">GY21_15270</name>
</gene>
<dbReference type="EMBL" id="JACHBQ010000001">
    <property type="protein sequence ID" value="MBB5641090.1"/>
    <property type="molecule type" value="Genomic_DNA"/>
</dbReference>
<dbReference type="Proteomes" id="UP000561726">
    <property type="component" value="Unassembled WGS sequence"/>
</dbReference>
<proteinExistence type="predicted"/>
<reference evidence="1 3" key="1">
    <citation type="submission" date="2014-08" db="EMBL/GenBank/DDBJ databases">
        <authorList>
            <person name="Sisinthy S."/>
        </authorList>
    </citation>
    <scope>NUCLEOTIDE SEQUENCE [LARGE SCALE GENOMIC DNA]</scope>
    <source>
        <strain evidence="1 3">RuG17</strain>
    </source>
</reference>
<sequence length="59" mass="6216">MAATTRDADRPLVASREAAEGIARRLKVLTDPTRVQLFGMVIDSPGGRALVGRSPPPCA</sequence>
<comment type="caution">
    <text evidence="1">The sequence shown here is derived from an EMBL/GenBank/DDBJ whole genome shotgun (WGS) entry which is preliminary data.</text>
</comment>
<evidence type="ECO:0008006" key="5">
    <source>
        <dbReference type="Google" id="ProtNLM"/>
    </source>
</evidence>
<evidence type="ECO:0000313" key="4">
    <source>
        <dbReference type="Proteomes" id="UP000561726"/>
    </source>
</evidence>
<evidence type="ECO:0000313" key="2">
    <source>
        <dbReference type="EMBL" id="MBB5641090.1"/>
    </source>
</evidence>
<evidence type="ECO:0000313" key="3">
    <source>
        <dbReference type="Proteomes" id="UP000029864"/>
    </source>
</evidence>
<organism evidence="1 3">
    <name type="scientific">Cryobacterium roopkundense</name>
    <dbReference type="NCBI Taxonomy" id="1001240"/>
    <lineage>
        <taxon>Bacteria</taxon>
        <taxon>Bacillati</taxon>
        <taxon>Actinomycetota</taxon>
        <taxon>Actinomycetes</taxon>
        <taxon>Micrococcales</taxon>
        <taxon>Microbacteriaceae</taxon>
        <taxon>Cryobacterium</taxon>
    </lineage>
</organism>
<dbReference type="Proteomes" id="UP000029864">
    <property type="component" value="Unassembled WGS sequence"/>
</dbReference>
<dbReference type="EMBL" id="JPXF01000072">
    <property type="protein sequence ID" value="KGJ72443.1"/>
    <property type="molecule type" value="Genomic_DNA"/>
</dbReference>
<protein>
    <recommendedName>
        <fullName evidence="5">HTH arsR-type domain-containing protein</fullName>
    </recommendedName>
</protein>
<dbReference type="AlphaFoldDB" id="A0A099J4R1"/>
<reference evidence="2 4" key="2">
    <citation type="submission" date="2020-08" db="EMBL/GenBank/DDBJ databases">
        <title>Sequencing the genomes of 1000 actinobacteria strains.</title>
        <authorList>
            <person name="Klenk H.-P."/>
        </authorList>
    </citation>
    <scope>NUCLEOTIDE SEQUENCE [LARGE SCALE GENOMIC DNA]</scope>
    <source>
        <strain evidence="2 4">DSM 21065</strain>
    </source>
</reference>